<dbReference type="OrthoDB" id="428159at2759"/>
<dbReference type="Proteomes" id="UP000023152">
    <property type="component" value="Unassembled WGS sequence"/>
</dbReference>
<feature type="transmembrane region" description="Helical" evidence="2">
    <location>
        <begin position="227"/>
        <end position="246"/>
    </location>
</feature>
<dbReference type="PANTHER" id="PTHR16166">
    <property type="entry name" value="VACUOLAR PROTEIN SORTING-ASSOCIATED PROTEIN VPS13"/>
    <property type="match status" value="1"/>
</dbReference>
<evidence type="ECO:0000256" key="2">
    <source>
        <dbReference type="SAM" id="Phobius"/>
    </source>
</evidence>
<evidence type="ECO:0000313" key="3">
    <source>
        <dbReference type="EMBL" id="ETO13944.1"/>
    </source>
</evidence>
<keyword evidence="2" id="KW-1133">Transmembrane helix</keyword>
<proteinExistence type="inferred from homology"/>
<dbReference type="AlphaFoldDB" id="X6MJC8"/>
<evidence type="ECO:0000256" key="1">
    <source>
        <dbReference type="ARBA" id="ARBA00006545"/>
    </source>
</evidence>
<dbReference type="InterPro" id="IPR026847">
    <property type="entry name" value="VPS13"/>
</dbReference>
<organism evidence="3 4">
    <name type="scientific">Reticulomyxa filosa</name>
    <dbReference type="NCBI Taxonomy" id="46433"/>
    <lineage>
        <taxon>Eukaryota</taxon>
        <taxon>Sar</taxon>
        <taxon>Rhizaria</taxon>
        <taxon>Retaria</taxon>
        <taxon>Foraminifera</taxon>
        <taxon>Monothalamids</taxon>
        <taxon>Reticulomyxidae</taxon>
        <taxon>Reticulomyxa</taxon>
    </lineage>
</organism>
<gene>
    <name evidence="3" type="ORF">RFI_23422</name>
</gene>
<protein>
    <submittedName>
        <fullName evidence="3">Uncharacterized protein</fullName>
    </submittedName>
</protein>
<keyword evidence="2" id="KW-0472">Membrane</keyword>
<keyword evidence="4" id="KW-1185">Reference proteome</keyword>
<sequence>MFLTLNKDVAKDLYQKPQVHIKGIIGDLSLTLGQDQFRDLLSILSNISIAESYGKYLACKPQESLTPKTAKPYWHWAIGCVVRDVAKKRKLHWNKFNSFFQDRKRYIELYCQKLNAPWLSDLGKKDSQELNDLEDKYDYNDVVYFRNCAVALTRKQFRNQPVILRSEIPKQSNRFSRWFGGKKKEDIKPVSLTDTEVAYLFLRVGSGEEIVYDETESKEKLPLDFNQIQVCFFFFFVLVVAVPFLIDKKKQKKNSYFTDKKKKKKKMSQK</sequence>
<evidence type="ECO:0000313" key="4">
    <source>
        <dbReference type="Proteomes" id="UP000023152"/>
    </source>
</evidence>
<comment type="caution">
    <text evidence="3">The sequence shown here is derived from an EMBL/GenBank/DDBJ whole genome shotgun (WGS) entry which is preliminary data.</text>
</comment>
<reference evidence="3 4" key="1">
    <citation type="journal article" date="2013" name="Curr. Biol.">
        <title>The Genome of the Foraminiferan Reticulomyxa filosa.</title>
        <authorList>
            <person name="Glockner G."/>
            <person name="Hulsmann N."/>
            <person name="Schleicher M."/>
            <person name="Noegel A.A."/>
            <person name="Eichinger L."/>
            <person name="Gallinger C."/>
            <person name="Pawlowski J."/>
            <person name="Sierra R."/>
            <person name="Euteneuer U."/>
            <person name="Pillet L."/>
            <person name="Moustafa A."/>
            <person name="Platzer M."/>
            <person name="Groth M."/>
            <person name="Szafranski K."/>
            <person name="Schliwa M."/>
        </authorList>
    </citation>
    <scope>NUCLEOTIDE SEQUENCE [LARGE SCALE GENOMIC DNA]</scope>
</reference>
<comment type="similarity">
    <text evidence="1">Belongs to the VPS13 family.</text>
</comment>
<dbReference type="EMBL" id="ASPP01020307">
    <property type="protein sequence ID" value="ETO13944.1"/>
    <property type="molecule type" value="Genomic_DNA"/>
</dbReference>
<keyword evidence="2" id="KW-0812">Transmembrane</keyword>
<dbReference type="GO" id="GO:0006623">
    <property type="term" value="P:protein targeting to vacuole"/>
    <property type="evidence" value="ECO:0007669"/>
    <property type="project" value="TreeGrafter"/>
</dbReference>
<dbReference type="PANTHER" id="PTHR16166:SF93">
    <property type="entry name" value="INTERMEMBRANE LIPID TRANSFER PROTEIN VPS13"/>
    <property type="match status" value="1"/>
</dbReference>
<name>X6MJC8_RETFI</name>
<accession>X6MJC8</accession>
<dbReference type="GO" id="GO:0045053">
    <property type="term" value="P:protein retention in Golgi apparatus"/>
    <property type="evidence" value="ECO:0007669"/>
    <property type="project" value="TreeGrafter"/>
</dbReference>